<gene>
    <name evidence="1" type="ORF">HICCMSTLAB_LOCUS2258</name>
</gene>
<keyword evidence="2" id="KW-1185">Reference proteome</keyword>
<proteinExistence type="predicted"/>
<dbReference type="Proteomes" id="UP000786811">
    <property type="component" value="Unassembled WGS sequence"/>
</dbReference>
<accession>A0A8J2EC53</accession>
<organism evidence="1 2">
    <name type="scientific">Cotesia congregata</name>
    <name type="common">Parasitoid wasp</name>
    <name type="synonym">Apanteles congregatus</name>
    <dbReference type="NCBI Taxonomy" id="51543"/>
    <lineage>
        <taxon>Eukaryota</taxon>
        <taxon>Metazoa</taxon>
        <taxon>Ecdysozoa</taxon>
        <taxon>Arthropoda</taxon>
        <taxon>Hexapoda</taxon>
        <taxon>Insecta</taxon>
        <taxon>Pterygota</taxon>
        <taxon>Neoptera</taxon>
        <taxon>Endopterygota</taxon>
        <taxon>Hymenoptera</taxon>
        <taxon>Apocrita</taxon>
        <taxon>Ichneumonoidea</taxon>
        <taxon>Braconidae</taxon>
        <taxon>Microgastrinae</taxon>
        <taxon>Cotesia</taxon>
    </lineage>
</organism>
<reference evidence="1" key="1">
    <citation type="submission" date="2021-04" db="EMBL/GenBank/DDBJ databases">
        <authorList>
            <person name="Chebbi M.A.C M."/>
        </authorList>
    </citation>
    <scope>NUCLEOTIDE SEQUENCE</scope>
</reference>
<dbReference type="EMBL" id="CAJNRD030001117">
    <property type="protein sequence ID" value="CAG5076715.1"/>
    <property type="molecule type" value="Genomic_DNA"/>
</dbReference>
<evidence type="ECO:0000313" key="1">
    <source>
        <dbReference type="EMBL" id="CAG5076715.1"/>
    </source>
</evidence>
<name>A0A8J2EC53_COTCN</name>
<comment type="caution">
    <text evidence="1">The sequence shown here is derived from an EMBL/GenBank/DDBJ whole genome shotgun (WGS) entry which is preliminary data.</text>
</comment>
<dbReference type="AlphaFoldDB" id="A0A8J2EC53"/>
<protein>
    <submittedName>
        <fullName evidence="1">Uncharacterized protein</fullName>
    </submittedName>
</protein>
<sequence>MQRQAEDDGAKPQDTSSITSLFKSFDIGSSSSEVQQLQPAKICNTCIFLEEIKMLNEKLLDVYLRTMNETTNFEMNEEKLFFFMKRAIATGKFRCSDANLEWCDDAIDVINRINYCSSLISFILSFKPNNQ</sequence>
<evidence type="ECO:0000313" key="2">
    <source>
        <dbReference type="Proteomes" id="UP000786811"/>
    </source>
</evidence>